<reference evidence="1 2" key="1">
    <citation type="submission" date="2020-08" db="EMBL/GenBank/DDBJ databases">
        <title>Genome public.</title>
        <authorList>
            <person name="Liu C."/>
            <person name="Sun Q."/>
        </authorList>
    </citation>
    <scope>NUCLEOTIDE SEQUENCE [LARGE SCALE GENOMIC DNA]</scope>
    <source>
        <strain evidence="1 2">New-7</strain>
    </source>
</reference>
<keyword evidence="2" id="KW-1185">Reference proteome</keyword>
<proteinExistence type="predicted"/>
<evidence type="ECO:0000313" key="1">
    <source>
        <dbReference type="EMBL" id="MBC5617255.1"/>
    </source>
</evidence>
<dbReference type="EMBL" id="JACOOK010000005">
    <property type="protein sequence ID" value="MBC5617255.1"/>
    <property type="molecule type" value="Genomic_DNA"/>
</dbReference>
<dbReference type="Proteomes" id="UP000636891">
    <property type="component" value="Unassembled WGS sequence"/>
</dbReference>
<sequence length="143" mass="16619">MKYDGNNQLFIARFEGGVWKRMRLIRWNCRWHIQGWDSRPTELGIGTPKVAEDRKIAFGYDHIRERKSRVLIDGKSLQPVGTREVSDRVSAQLRAVASSFPGMRVHTLLRDNHLLRWETSPTNNDRKPAAIPLPSELVLYKIR</sequence>
<name>A0ABR7CNP8_9BACT</name>
<dbReference type="RefSeq" id="WP_101573219.1">
    <property type="nucleotide sequence ID" value="NZ_JACOOK010000005.1"/>
</dbReference>
<protein>
    <submittedName>
        <fullName evidence="1">Uncharacterized protein</fullName>
    </submittedName>
</protein>
<gene>
    <name evidence="1" type="ORF">H8S08_09545</name>
</gene>
<comment type="caution">
    <text evidence="1">The sequence shown here is derived from an EMBL/GenBank/DDBJ whole genome shotgun (WGS) entry which is preliminary data.</text>
</comment>
<evidence type="ECO:0000313" key="2">
    <source>
        <dbReference type="Proteomes" id="UP000636891"/>
    </source>
</evidence>
<accession>A0ABR7CNP8</accession>
<organism evidence="1 2">
    <name type="scientific">Alistipes hominis</name>
    <dbReference type="NCBI Taxonomy" id="2763015"/>
    <lineage>
        <taxon>Bacteria</taxon>
        <taxon>Pseudomonadati</taxon>
        <taxon>Bacteroidota</taxon>
        <taxon>Bacteroidia</taxon>
        <taxon>Bacteroidales</taxon>
        <taxon>Rikenellaceae</taxon>
        <taxon>Alistipes</taxon>
    </lineage>
</organism>